<proteinExistence type="predicted"/>
<dbReference type="EMBL" id="BPVZ01000108">
    <property type="protein sequence ID" value="GKV35075.1"/>
    <property type="molecule type" value="Genomic_DNA"/>
</dbReference>
<gene>
    <name evidence="1" type="ORF">SLEP1_g43389</name>
    <name evidence="2" type="ORF">SLEP1_g43394</name>
</gene>
<evidence type="ECO:0000313" key="2">
    <source>
        <dbReference type="EMBL" id="GKV35080.1"/>
    </source>
</evidence>
<dbReference type="Proteomes" id="UP001054252">
    <property type="component" value="Unassembled WGS sequence"/>
</dbReference>
<evidence type="ECO:0000313" key="3">
    <source>
        <dbReference type="Proteomes" id="UP001054252"/>
    </source>
</evidence>
<accession>A0AAV5LCT0</accession>
<keyword evidence="3" id="KW-1185">Reference proteome</keyword>
<reference evidence="1 3" key="1">
    <citation type="journal article" date="2021" name="Commun. Biol.">
        <title>The genome of Shorea leprosula (Dipterocarpaceae) highlights the ecological relevance of drought in aseasonal tropical rainforests.</title>
        <authorList>
            <person name="Ng K.K.S."/>
            <person name="Kobayashi M.J."/>
            <person name="Fawcett J.A."/>
            <person name="Hatakeyama M."/>
            <person name="Paape T."/>
            <person name="Ng C.H."/>
            <person name="Ang C.C."/>
            <person name="Tnah L.H."/>
            <person name="Lee C.T."/>
            <person name="Nishiyama T."/>
            <person name="Sese J."/>
            <person name="O'Brien M.J."/>
            <person name="Copetti D."/>
            <person name="Mohd Noor M.I."/>
            <person name="Ong R.C."/>
            <person name="Putra M."/>
            <person name="Sireger I.Z."/>
            <person name="Indrioko S."/>
            <person name="Kosugi Y."/>
            <person name="Izuno A."/>
            <person name="Isagi Y."/>
            <person name="Lee S.L."/>
            <person name="Shimizu K.K."/>
        </authorList>
    </citation>
    <scope>NUCLEOTIDE SEQUENCE [LARGE SCALE GENOMIC DNA]</scope>
    <source>
        <strain evidence="1">214</strain>
    </source>
</reference>
<comment type="caution">
    <text evidence="1">The sequence shown here is derived from an EMBL/GenBank/DDBJ whole genome shotgun (WGS) entry which is preliminary data.</text>
</comment>
<protein>
    <submittedName>
        <fullName evidence="1">Uncharacterized protein</fullName>
    </submittedName>
</protein>
<dbReference type="AlphaFoldDB" id="A0AAV5LCT0"/>
<dbReference type="EMBL" id="BPVZ01000108">
    <property type="protein sequence ID" value="GKV35080.1"/>
    <property type="molecule type" value="Genomic_DNA"/>
</dbReference>
<evidence type="ECO:0000313" key="1">
    <source>
        <dbReference type="EMBL" id="GKV35075.1"/>
    </source>
</evidence>
<sequence>MLGSQVNVTCYYCAVTIEDDAVISAFKSIEGGPWWKPFCQKSKEKPQ</sequence>
<name>A0AAV5LCT0_9ROSI</name>
<organism evidence="1 3">
    <name type="scientific">Rubroshorea leprosula</name>
    <dbReference type="NCBI Taxonomy" id="152421"/>
    <lineage>
        <taxon>Eukaryota</taxon>
        <taxon>Viridiplantae</taxon>
        <taxon>Streptophyta</taxon>
        <taxon>Embryophyta</taxon>
        <taxon>Tracheophyta</taxon>
        <taxon>Spermatophyta</taxon>
        <taxon>Magnoliopsida</taxon>
        <taxon>eudicotyledons</taxon>
        <taxon>Gunneridae</taxon>
        <taxon>Pentapetalae</taxon>
        <taxon>rosids</taxon>
        <taxon>malvids</taxon>
        <taxon>Malvales</taxon>
        <taxon>Dipterocarpaceae</taxon>
        <taxon>Rubroshorea</taxon>
    </lineage>
</organism>